<feature type="compositionally biased region" description="Acidic residues" evidence="4">
    <location>
        <begin position="144"/>
        <end position="154"/>
    </location>
</feature>
<evidence type="ECO:0000256" key="2">
    <source>
        <dbReference type="ARBA" id="ARBA00022803"/>
    </source>
</evidence>
<feature type="region of interest" description="Disordered" evidence="4">
    <location>
        <begin position="95"/>
        <end position="159"/>
    </location>
</feature>
<sequence>MVTMSDNVEATEGSTKSTISEEQRSNDVKKVEELFAEGYKFFIGESYEAAAEKLGEAAELSVEVFGQFASQCFQPHYYYGRALVEVAREESLVVKAPQDEVEDEESEHEDSENGQNGADGNDHENTEAEKDITAAEEKQKDETLNAEETDDGEEISTGSLAWESLEVARKICEKQGGTQDWLEKQSDVLVALGDCMLFHLGRTCKSNYEFDKAAEFYENAAEALQKALDFATEKHKAENADPESASEIIELRKIVDEVREQVQDARDSQEMFTACKEQLKNVKPSNLNVIHEGILETGKIQDTSDVQDISTLVRKKRPATQPMQIVETNDVDNVRDDKVSSNGGNQLEQDIKKAKIDDNNENQSV</sequence>
<keyword evidence="6" id="KW-1185">Reference proteome</keyword>
<feature type="compositionally biased region" description="Basic and acidic residues" evidence="4">
    <location>
        <begin position="349"/>
        <end position="358"/>
    </location>
</feature>
<dbReference type="GO" id="GO:0005654">
    <property type="term" value="C:nucleoplasm"/>
    <property type="evidence" value="ECO:0007669"/>
    <property type="project" value="TreeGrafter"/>
</dbReference>
<keyword evidence="1" id="KW-0677">Repeat</keyword>
<proteinExistence type="predicted"/>
<dbReference type="GO" id="GO:0042393">
    <property type="term" value="F:histone binding"/>
    <property type="evidence" value="ECO:0007669"/>
    <property type="project" value="TreeGrafter"/>
</dbReference>
<feature type="compositionally biased region" description="Polar residues" evidence="4">
    <location>
        <begin position="1"/>
        <end position="18"/>
    </location>
</feature>
<feature type="region of interest" description="Disordered" evidence="4">
    <location>
        <begin position="1"/>
        <end position="28"/>
    </location>
</feature>
<dbReference type="PANTHER" id="PTHR15081">
    <property type="entry name" value="NUCLEAR AUTOANTIGENIC SPERM PROTEIN NASP -RELATED"/>
    <property type="match status" value="1"/>
</dbReference>
<feature type="compositionally biased region" description="Basic and acidic residues" evidence="4">
    <location>
        <begin position="120"/>
        <end position="143"/>
    </location>
</feature>
<evidence type="ECO:0000313" key="6">
    <source>
        <dbReference type="Proteomes" id="UP001201812"/>
    </source>
</evidence>
<dbReference type="AlphaFoldDB" id="A0AAD4NEP2"/>
<accession>A0AAD4NEP2</accession>
<feature type="compositionally biased region" description="Acidic residues" evidence="4">
    <location>
        <begin position="99"/>
        <end position="112"/>
    </location>
</feature>
<dbReference type="PANTHER" id="PTHR15081:SF1">
    <property type="entry name" value="NUCLEAR AUTOANTIGENIC SPERM PROTEIN"/>
    <property type="match status" value="1"/>
</dbReference>
<evidence type="ECO:0000256" key="3">
    <source>
        <dbReference type="SAM" id="Coils"/>
    </source>
</evidence>
<gene>
    <name evidence="5" type="ORF">DdX_02326</name>
</gene>
<feature type="coiled-coil region" evidence="3">
    <location>
        <begin position="214"/>
        <end position="268"/>
    </location>
</feature>
<dbReference type="GO" id="GO:0006335">
    <property type="term" value="P:DNA replication-dependent chromatin assembly"/>
    <property type="evidence" value="ECO:0007669"/>
    <property type="project" value="TreeGrafter"/>
</dbReference>
<organism evidence="5 6">
    <name type="scientific">Ditylenchus destructor</name>
    <dbReference type="NCBI Taxonomy" id="166010"/>
    <lineage>
        <taxon>Eukaryota</taxon>
        <taxon>Metazoa</taxon>
        <taxon>Ecdysozoa</taxon>
        <taxon>Nematoda</taxon>
        <taxon>Chromadorea</taxon>
        <taxon>Rhabditida</taxon>
        <taxon>Tylenchina</taxon>
        <taxon>Tylenchomorpha</taxon>
        <taxon>Sphaerularioidea</taxon>
        <taxon>Anguinidae</taxon>
        <taxon>Anguininae</taxon>
        <taxon>Ditylenchus</taxon>
    </lineage>
</organism>
<evidence type="ECO:0000313" key="5">
    <source>
        <dbReference type="EMBL" id="KAI1725653.1"/>
    </source>
</evidence>
<reference evidence="5" key="1">
    <citation type="submission" date="2022-01" db="EMBL/GenBank/DDBJ databases">
        <title>Genome Sequence Resource for Two Populations of Ditylenchus destructor, the Migratory Endoparasitic Phytonematode.</title>
        <authorList>
            <person name="Zhang H."/>
            <person name="Lin R."/>
            <person name="Xie B."/>
        </authorList>
    </citation>
    <scope>NUCLEOTIDE SEQUENCE</scope>
    <source>
        <strain evidence="5">BazhouSP</strain>
    </source>
</reference>
<dbReference type="GO" id="GO:0034080">
    <property type="term" value="P:CENP-A containing chromatin assembly"/>
    <property type="evidence" value="ECO:0007669"/>
    <property type="project" value="TreeGrafter"/>
</dbReference>
<evidence type="ECO:0000256" key="1">
    <source>
        <dbReference type="ARBA" id="ARBA00022737"/>
    </source>
</evidence>
<name>A0AAD4NEP2_9BILA</name>
<keyword evidence="3" id="KW-0175">Coiled coil</keyword>
<dbReference type="InterPro" id="IPR051730">
    <property type="entry name" value="NASP-like"/>
</dbReference>
<keyword evidence="2" id="KW-0802">TPR repeat</keyword>
<dbReference type="EMBL" id="JAKKPZ010000002">
    <property type="protein sequence ID" value="KAI1725653.1"/>
    <property type="molecule type" value="Genomic_DNA"/>
</dbReference>
<feature type="region of interest" description="Disordered" evidence="4">
    <location>
        <begin position="324"/>
        <end position="365"/>
    </location>
</feature>
<dbReference type="Proteomes" id="UP001201812">
    <property type="component" value="Unassembled WGS sequence"/>
</dbReference>
<feature type="compositionally biased region" description="Basic and acidic residues" evidence="4">
    <location>
        <begin position="19"/>
        <end position="28"/>
    </location>
</feature>
<evidence type="ECO:0000256" key="4">
    <source>
        <dbReference type="SAM" id="MobiDB-lite"/>
    </source>
</evidence>
<comment type="caution">
    <text evidence="5">The sequence shown here is derived from an EMBL/GenBank/DDBJ whole genome shotgun (WGS) entry which is preliminary data.</text>
</comment>
<protein>
    <submittedName>
        <fullName evidence="5">Protein NASP like protein</fullName>
    </submittedName>
</protein>